<protein>
    <submittedName>
        <fullName evidence="2">XRE family transcriptional regulator</fullName>
    </submittedName>
</protein>
<proteinExistence type="predicted"/>
<dbReference type="Gene3D" id="1.10.260.40">
    <property type="entry name" value="lambda repressor-like DNA-binding domains"/>
    <property type="match status" value="1"/>
</dbReference>
<evidence type="ECO:0000259" key="1">
    <source>
        <dbReference type="PROSITE" id="PS50943"/>
    </source>
</evidence>
<evidence type="ECO:0000313" key="2">
    <source>
        <dbReference type="EMBL" id="OSG99612.1"/>
    </source>
</evidence>
<reference evidence="2 3" key="1">
    <citation type="journal article" date="2016" name="Sci. Rep.">
        <title>Evaluation of genetic diversity among strains of the human gut commensal Bifidobacterium adolescentis.</title>
        <authorList>
            <person name="Duranti S."/>
            <person name="Milani C."/>
            <person name="Lugli G.A."/>
            <person name="Mancabelli L."/>
            <person name="Turroni F."/>
            <person name="Ferrario C."/>
            <person name="Mangifesta M."/>
            <person name="Viappiani A."/>
            <person name="Sanchez B."/>
            <person name="Margolles A."/>
            <person name="van Sinderen D."/>
            <person name="Ventura M."/>
        </authorList>
    </citation>
    <scope>NUCLEOTIDE SEQUENCE [LARGE SCALE GENOMIC DNA]</scope>
    <source>
        <strain evidence="2 3">AL46-7</strain>
    </source>
</reference>
<dbReference type="AlphaFoldDB" id="A0A1X2ZZ13"/>
<name>A0A1X2ZZ13_BIFAD</name>
<dbReference type="CDD" id="cd00093">
    <property type="entry name" value="HTH_XRE"/>
    <property type="match status" value="1"/>
</dbReference>
<feature type="domain" description="HTH cro/C1-type" evidence="1">
    <location>
        <begin position="18"/>
        <end position="73"/>
    </location>
</feature>
<gene>
    <name evidence="2" type="ORF">AL0467_1600</name>
</gene>
<dbReference type="SMART" id="SM00530">
    <property type="entry name" value="HTH_XRE"/>
    <property type="match status" value="1"/>
</dbReference>
<dbReference type="InterPro" id="IPR010982">
    <property type="entry name" value="Lambda_DNA-bd_dom_sf"/>
</dbReference>
<dbReference type="RefSeq" id="WP_085382122.1">
    <property type="nucleotide sequence ID" value="NZ_CP172019.1"/>
</dbReference>
<evidence type="ECO:0000313" key="3">
    <source>
        <dbReference type="Proteomes" id="UP000193208"/>
    </source>
</evidence>
<dbReference type="GO" id="GO:0003677">
    <property type="term" value="F:DNA binding"/>
    <property type="evidence" value="ECO:0007669"/>
    <property type="project" value="InterPro"/>
</dbReference>
<dbReference type="SUPFAM" id="SSF47413">
    <property type="entry name" value="lambda repressor-like DNA-binding domains"/>
    <property type="match status" value="1"/>
</dbReference>
<organism evidence="2 3">
    <name type="scientific">Bifidobacterium adolescentis</name>
    <dbReference type="NCBI Taxonomy" id="1680"/>
    <lineage>
        <taxon>Bacteria</taxon>
        <taxon>Bacillati</taxon>
        <taxon>Actinomycetota</taxon>
        <taxon>Actinomycetes</taxon>
        <taxon>Bifidobacteriales</taxon>
        <taxon>Bifidobacteriaceae</taxon>
        <taxon>Bifidobacterium</taxon>
    </lineage>
</organism>
<dbReference type="EMBL" id="LNKI01000006">
    <property type="protein sequence ID" value="OSG99612.1"/>
    <property type="molecule type" value="Genomic_DNA"/>
</dbReference>
<dbReference type="PROSITE" id="PS50943">
    <property type="entry name" value="HTH_CROC1"/>
    <property type="match status" value="1"/>
</dbReference>
<sequence length="186" mass="20820">MTEFQTQLNSTNQLATSIQDARRAKNMTQTELSTITGIPRPWINQLEHGHIENPGFTKLLKIMDALEMRISVSYAIHESTQDSPEEKTPPTPTVTALADAYANLAKNIEHSSQASSMIPSVSTVIQQWKTIEQSNLTEVSKHLGGLLKNFGQNYADTYTALQNRSKLIEQQAKELDEHEPNTNEEV</sequence>
<dbReference type="InterPro" id="IPR001387">
    <property type="entry name" value="Cro/C1-type_HTH"/>
</dbReference>
<accession>A0A1X2ZZ13</accession>
<dbReference type="Proteomes" id="UP000193208">
    <property type="component" value="Unassembled WGS sequence"/>
</dbReference>
<dbReference type="Pfam" id="PF01381">
    <property type="entry name" value="HTH_3"/>
    <property type="match status" value="1"/>
</dbReference>
<comment type="caution">
    <text evidence="2">The sequence shown here is derived from an EMBL/GenBank/DDBJ whole genome shotgun (WGS) entry which is preliminary data.</text>
</comment>